<evidence type="ECO:0000256" key="1">
    <source>
        <dbReference type="ARBA" id="ARBA00022737"/>
    </source>
</evidence>
<name>A0A0G3G5C5_9GAMM</name>
<evidence type="ECO:0000256" key="4">
    <source>
        <dbReference type="SAM" id="SignalP"/>
    </source>
</evidence>
<evidence type="ECO:0000313" key="6">
    <source>
        <dbReference type="Proteomes" id="UP000064201"/>
    </source>
</evidence>
<dbReference type="AlphaFoldDB" id="A0A0G3G5C5"/>
<dbReference type="SMART" id="SM00248">
    <property type="entry name" value="ANK"/>
    <property type="match status" value="4"/>
</dbReference>
<keyword evidence="2 3" id="KW-0040">ANK repeat</keyword>
<evidence type="ECO:0000256" key="3">
    <source>
        <dbReference type="PROSITE-ProRule" id="PRU00023"/>
    </source>
</evidence>
<dbReference type="PANTHER" id="PTHR24173">
    <property type="entry name" value="ANKYRIN REPEAT CONTAINING"/>
    <property type="match status" value="1"/>
</dbReference>
<gene>
    <name evidence="5" type="ORF">TVD_07555</name>
</gene>
<protein>
    <submittedName>
        <fullName evidence="5">Uncharacterized protein</fullName>
    </submittedName>
</protein>
<dbReference type="KEGG" id="tvr:TVD_07555"/>
<dbReference type="RefSeq" id="WP_047251936.1">
    <property type="nucleotide sequence ID" value="NZ_CP011367.1"/>
</dbReference>
<organism evidence="5 6">
    <name type="scientific">Thioalkalivibrio versutus</name>
    <dbReference type="NCBI Taxonomy" id="106634"/>
    <lineage>
        <taxon>Bacteria</taxon>
        <taxon>Pseudomonadati</taxon>
        <taxon>Pseudomonadota</taxon>
        <taxon>Gammaproteobacteria</taxon>
        <taxon>Chromatiales</taxon>
        <taxon>Ectothiorhodospiraceae</taxon>
        <taxon>Thioalkalivibrio</taxon>
    </lineage>
</organism>
<feature type="repeat" description="ANK" evidence="3">
    <location>
        <begin position="128"/>
        <end position="160"/>
    </location>
</feature>
<reference evidence="5 6" key="1">
    <citation type="submission" date="2015-04" db="EMBL/GenBank/DDBJ databases">
        <title>Complete Sequence for the Genome of the Thioalkalivibrio versutus D301.</title>
        <authorList>
            <person name="Mu T."/>
            <person name="Zhou J."/>
            <person name="Xu X."/>
        </authorList>
    </citation>
    <scope>NUCLEOTIDE SEQUENCE [LARGE SCALE GENOMIC DNA]</scope>
    <source>
        <strain evidence="5 6">D301</strain>
    </source>
</reference>
<dbReference type="SUPFAM" id="SSF48403">
    <property type="entry name" value="Ankyrin repeat"/>
    <property type="match status" value="1"/>
</dbReference>
<dbReference type="STRING" id="106634.TVD_07555"/>
<dbReference type="OrthoDB" id="5787340at2"/>
<evidence type="ECO:0000313" key="5">
    <source>
        <dbReference type="EMBL" id="AKJ96453.1"/>
    </source>
</evidence>
<feature type="chain" id="PRO_5002554107" evidence="4">
    <location>
        <begin position="24"/>
        <end position="262"/>
    </location>
</feature>
<dbReference type="InterPro" id="IPR002110">
    <property type="entry name" value="Ankyrin_rpt"/>
</dbReference>
<keyword evidence="4" id="KW-0732">Signal</keyword>
<sequence length="262" mass="27961">MKWFSKCMVLGMLCLAGPVSALASEGGGLSSELYQAVAGDDAERAEALIEAGADVNRAQRPWELTPLLVAVGVSAELTDLLIGSGADVNAREREGVTVLMKAVHGGDAAIVRRLLEEPDLDLDARGPRGNTALTYAVLYGYPEMVDALVERGVNVNVARADGTTPKTLARHMQGLAEAMPKEAEERRLGIPHARHHKQDDGGHEKHLANGARMVVHEGPHDHHRTRAEATSSYGRVLATLAEAGASIEGLEVVPSRDHGHHH</sequence>
<dbReference type="PROSITE" id="PS50297">
    <property type="entry name" value="ANK_REP_REGION"/>
    <property type="match status" value="1"/>
</dbReference>
<accession>A0A0G3G5C5</accession>
<dbReference type="PROSITE" id="PS50088">
    <property type="entry name" value="ANK_REPEAT"/>
    <property type="match status" value="1"/>
</dbReference>
<dbReference type="Proteomes" id="UP000064201">
    <property type="component" value="Chromosome"/>
</dbReference>
<dbReference type="Pfam" id="PF12796">
    <property type="entry name" value="Ank_2"/>
    <property type="match status" value="1"/>
</dbReference>
<keyword evidence="1" id="KW-0677">Repeat</keyword>
<keyword evidence="6" id="KW-1185">Reference proteome</keyword>
<feature type="signal peptide" evidence="4">
    <location>
        <begin position="1"/>
        <end position="23"/>
    </location>
</feature>
<dbReference type="PANTHER" id="PTHR24173:SF74">
    <property type="entry name" value="ANKYRIN REPEAT DOMAIN-CONTAINING PROTEIN 16"/>
    <property type="match status" value="1"/>
</dbReference>
<dbReference type="EMBL" id="CP011367">
    <property type="protein sequence ID" value="AKJ96453.1"/>
    <property type="molecule type" value="Genomic_DNA"/>
</dbReference>
<evidence type="ECO:0000256" key="2">
    <source>
        <dbReference type="ARBA" id="ARBA00023043"/>
    </source>
</evidence>
<dbReference type="PATRIC" id="fig|106634.4.peg.1540"/>
<proteinExistence type="predicted"/>
<dbReference type="Gene3D" id="1.25.40.20">
    <property type="entry name" value="Ankyrin repeat-containing domain"/>
    <property type="match status" value="1"/>
</dbReference>
<dbReference type="InterPro" id="IPR036770">
    <property type="entry name" value="Ankyrin_rpt-contain_sf"/>
</dbReference>